<keyword evidence="15" id="KW-1185">Reference proteome</keyword>
<dbReference type="EMBL" id="LT840185">
    <property type="protein sequence ID" value="SMF78657.1"/>
    <property type="molecule type" value="Genomic_DNA"/>
</dbReference>
<gene>
    <name evidence="14" type="ORF">SAMN06295910_2735</name>
</gene>
<dbReference type="GO" id="GO:0019563">
    <property type="term" value="P:glycerol catabolic process"/>
    <property type="evidence" value="ECO:0007669"/>
    <property type="project" value="TreeGrafter"/>
</dbReference>
<dbReference type="PANTHER" id="PTHR10196:SF78">
    <property type="entry name" value="GLYCEROL KINASE"/>
    <property type="match status" value="1"/>
</dbReference>
<keyword evidence="6 11" id="KW-0418">Kinase</keyword>
<comment type="similarity">
    <text evidence="2 11">Belongs to the FGGY kinase family.</text>
</comment>
<feature type="domain" description="Carbohydrate kinase FGGY N-terminal" evidence="12">
    <location>
        <begin position="6"/>
        <end position="245"/>
    </location>
</feature>
<evidence type="ECO:0000259" key="12">
    <source>
        <dbReference type="Pfam" id="PF00370"/>
    </source>
</evidence>
<dbReference type="Pfam" id="PF02782">
    <property type="entry name" value="FGGY_C"/>
    <property type="match status" value="1"/>
</dbReference>
<evidence type="ECO:0000256" key="9">
    <source>
        <dbReference type="ARBA" id="ARBA00043149"/>
    </source>
</evidence>
<evidence type="ECO:0000256" key="4">
    <source>
        <dbReference type="ARBA" id="ARBA00022679"/>
    </source>
</evidence>
<evidence type="ECO:0000256" key="2">
    <source>
        <dbReference type="ARBA" id="ARBA00009156"/>
    </source>
</evidence>
<dbReference type="InterPro" id="IPR018484">
    <property type="entry name" value="FGGY_N"/>
</dbReference>
<evidence type="ECO:0000256" key="5">
    <source>
        <dbReference type="ARBA" id="ARBA00022741"/>
    </source>
</evidence>
<feature type="domain" description="Carbohydrate kinase FGGY C-terminal" evidence="13">
    <location>
        <begin position="256"/>
        <end position="442"/>
    </location>
</feature>
<dbReference type="GO" id="GO:0006072">
    <property type="term" value="P:glycerol-3-phosphate metabolic process"/>
    <property type="evidence" value="ECO:0007669"/>
    <property type="project" value="InterPro"/>
</dbReference>
<dbReference type="CDD" id="cd07786">
    <property type="entry name" value="FGGY_EcGK_like"/>
    <property type="match status" value="1"/>
</dbReference>
<dbReference type="NCBIfam" id="NF000756">
    <property type="entry name" value="PRK00047.1"/>
    <property type="match status" value="1"/>
</dbReference>
<name>A0A1X7H3L2_9SPHN</name>
<evidence type="ECO:0000256" key="3">
    <source>
        <dbReference type="ARBA" id="ARBA00012099"/>
    </source>
</evidence>
<keyword evidence="4 11" id="KW-0808">Transferase</keyword>
<dbReference type="NCBIfam" id="TIGR01311">
    <property type="entry name" value="glycerol_kin"/>
    <property type="match status" value="1"/>
</dbReference>
<proteinExistence type="inferred from homology"/>
<dbReference type="RefSeq" id="WP_085219255.1">
    <property type="nucleotide sequence ID" value="NZ_LT840185.1"/>
</dbReference>
<dbReference type="PROSITE" id="PS00445">
    <property type="entry name" value="FGGY_KINASES_2"/>
    <property type="match status" value="1"/>
</dbReference>
<dbReference type="STRING" id="941907.SAMN06295910_2735"/>
<dbReference type="EC" id="2.7.1.30" evidence="3"/>
<evidence type="ECO:0000313" key="15">
    <source>
        <dbReference type="Proteomes" id="UP000192934"/>
    </source>
</evidence>
<accession>A0A1X7H3L2</accession>
<evidence type="ECO:0000256" key="6">
    <source>
        <dbReference type="ARBA" id="ARBA00022777"/>
    </source>
</evidence>
<dbReference type="GO" id="GO:0004370">
    <property type="term" value="F:glycerol kinase activity"/>
    <property type="evidence" value="ECO:0007669"/>
    <property type="project" value="UniProtKB-EC"/>
</dbReference>
<dbReference type="InterPro" id="IPR018485">
    <property type="entry name" value="FGGY_C"/>
</dbReference>
<keyword evidence="8" id="KW-0067">ATP-binding</keyword>
<evidence type="ECO:0000256" key="10">
    <source>
        <dbReference type="ARBA" id="ARBA00052101"/>
    </source>
</evidence>
<evidence type="ECO:0000313" key="14">
    <source>
        <dbReference type="EMBL" id="SMF78657.1"/>
    </source>
</evidence>
<dbReference type="Gene3D" id="3.30.420.40">
    <property type="match status" value="2"/>
</dbReference>
<dbReference type="PIRSF" id="PIRSF000538">
    <property type="entry name" value="GlpK"/>
    <property type="match status" value="1"/>
</dbReference>
<dbReference type="SUPFAM" id="SSF53067">
    <property type="entry name" value="Actin-like ATPase domain"/>
    <property type="match status" value="2"/>
</dbReference>
<sequence>MTERAILVIDAGTTSTRAMLFDPDGGCRGVAQRDITQHYPAPGLVEHDAAEIWDRTHTCIAEMVEAAGGANRIAAIGITNQRETIVFWRRSSGEPLARAIVWQDRRTAAACERLREAGVEPRVQQATGLVLDPYFSGSKIGWALSNWPEVAAAGSDLAVGTIESWLIWKLAGGRHVTDATNASRTALMDIGTGRWDEGLCDLFGAPQGALPEIVDCAGPIATTSLFGAAIPITGVAGDQQAAAIGQACLRPGDTKATYGTGAFVLTCTGSERTMSEHRLLATVGWQLHGQRSYALEGSVFVAGSLVKWLRDQLGFVATAAETEALARSVADNGGVFAVPALAGLGAPHWRPDARAAITGLSFATGRAHIVRAALEAMAHQTFDLMQAFTADGARWGTLRIDGGMSANDWIAQDLADILEAPVERPAFVETTALGAAMLAGVGCGLFGSLAETASAMRGETRRFTPAMDAPTRGARIAGWRQAVGRVLD</sequence>
<dbReference type="InterPro" id="IPR043129">
    <property type="entry name" value="ATPase_NBD"/>
</dbReference>
<dbReference type="GO" id="GO:0005829">
    <property type="term" value="C:cytosol"/>
    <property type="evidence" value="ECO:0007669"/>
    <property type="project" value="TreeGrafter"/>
</dbReference>
<dbReference type="OrthoDB" id="9805576at2"/>
<dbReference type="FunFam" id="3.30.420.40:FF:000007">
    <property type="entry name" value="Glycerol kinase"/>
    <property type="match status" value="1"/>
</dbReference>
<reference evidence="15" key="1">
    <citation type="submission" date="2017-04" db="EMBL/GenBank/DDBJ databases">
        <authorList>
            <person name="Varghese N."/>
            <person name="Submissions S."/>
        </authorList>
    </citation>
    <scope>NUCLEOTIDE SEQUENCE [LARGE SCALE GENOMIC DNA]</scope>
    <source>
        <strain evidence="15">Dd16</strain>
    </source>
</reference>
<dbReference type="PANTHER" id="PTHR10196">
    <property type="entry name" value="SUGAR KINASE"/>
    <property type="match status" value="1"/>
</dbReference>
<dbReference type="Proteomes" id="UP000192934">
    <property type="component" value="Chromosome I"/>
</dbReference>
<evidence type="ECO:0000256" key="8">
    <source>
        <dbReference type="ARBA" id="ARBA00022840"/>
    </source>
</evidence>
<dbReference type="InterPro" id="IPR018483">
    <property type="entry name" value="Carb_kinase_FGGY_CS"/>
</dbReference>
<organism evidence="14 15">
    <name type="scientific">Allosphingosinicella indica</name>
    <dbReference type="NCBI Taxonomy" id="941907"/>
    <lineage>
        <taxon>Bacteria</taxon>
        <taxon>Pseudomonadati</taxon>
        <taxon>Pseudomonadota</taxon>
        <taxon>Alphaproteobacteria</taxon>
        <taxon>Sphingomonadales</taxon>
        <taxon>Sphingomonadaceae</taxon>
        <taxon>Allosphingosinicella</taxon>
    </lineage>
</organism>
<keyword evidence="7" id="KW-0319">Glycerol metabolism</keyword>
<dbReference type="GO" id="GO:0005524">
    <property type="term" value="F:ATP binding"/>
    <property type="evidence" value="ECO:0007669"/>
    <property type="project" value="UniProtKB-KW"/>
</dbReference>
<dbReference type="AlphaFoldDB" id="A0A1X7H3L2"/>
<keyword evidence="5" id="KW-0547">Nucleotide-binding</keyword>
<evidence type="ECO:0000259" key="13">
    <source>
        <dbReference type="Pfam" id="PF02782"/>
    </source>
</evidence>
<dbReference type="InterPro" id="IPR000577">
    <property type="entry name" value="Carb_kinase_FGGY"/>
</dbReference>
<dbReference type="InterPro" id="IPR005999">
    <property type="entry name" value="Glycerol_kin"/>
</dbReference>
<evidence type="ECO:0000256" key="7">
    <source>
        <dbReference type="ARBA" id="ARBA00022798"/>
    </source>
</evidence>
<evidence type="ECO:0000256" key="11">
    <source>
        <dbReference type="RuleBase" id="RU003733"/>
    </source>
</evidence>
<comment type="catalytic activity">
    <reaction evidence="10">
        <text>glycerol + ATP = sn-glycerol 3-phosphate + ADP + H(+)</text>
        <dbReference type="Rhea" id="RHEA:21644"/>
        <dbReference type="ChEBI" id="CHEBI:15378"/>
        <dbReference type="ChEBI" id="CHEBI:17754"/>
        <dbReference type="ChEBI" id="CHEBI:30616"/>
        <dbReference type="ChEBI" id="CHEBI:57597"/>
        <dbReference type="ChEBI" id="CHEBI:456216"/>
        <dbReference type="EC" id="2.7.1.30"/>
    </reaction>
</comment>
<dbReference type="Pfam" id="PF00370">
    <property type="entry name" value="FGGY_N"/>
    <property type="match status" value="1"/>
</dbReference>
<protein>
    <recommendedName>
        <fullName evidence="3">glycerol kinase</fullName>
        <ecNumber evidence="3">2.7.1.30</ecNumber>
    </recommendedName>
    <alternativeName>
        <fullName evidence="9">ATP:glycerol 3-phosphotransferase</fullName>
    </alternativeName>
</protein>
<comment type="pathway">
    <text evidence="1">Polyol metabolism; glycerol degradation via glycerol kinase pathway; sn-glycerol 3-phosphate from glycerol: step 1/1.</text>
</comment>
<evidence type="ECO:0000256" key="1">
    <source>
        <dbReference type="ARBA" id="ARBA00005190"/>
    </source>
</evidence>